<reference evidence="2 3" key="1">
    <citation type="submission" date="2015-12" db="EMBL/GenBank/DDBJ databases">
        <title>The genome of Folsomia candida.</title>
        <authorList>
            <person name="Faddeeva A."/>
            <person name="Derks M.F."/>
            <person name="Anvar Y."/>
            <person name="Smit S."/>
            <person name="Van Straalen N."/>
            <person name="Roelofs D."/>
        </authorList>
    </citation>
    <scope>NUCLEOTIDE SEQUENCE [LARGE SCALE GENOMIC DNA]</scope>
    <source>
        <strain evidence="2 3">VU population</strain>
        <tissue evidence="2">Whole body</tissue>
    </source>
</reference>
<evidence type="ECO:0000313" key="2">
    <source>
        <dbReference type="EMBL" id="OXA43633.1"/>
    </source>
</evidence>
<comment type="caution">
    <text evidence="2">The sequence shown here is derived from an EMBL/GenBank/DDBJ whole genome shotgun (WGS) entry which is preliminary data.</text>
</comment>
<sequence>MDQILKIPNFAEIKKTKTKLEQRHRIGDFEVIAWTFIEIANMSKSKGIGLSGLSWSSAKKHPAILPIYALMAAGALLAGGYIFRLATRSPDVTWNRKTNPEPWNEYTNKQYKFVASGRDYTEGSPAPKYK</sequence>
<keyword evidence="1" id="KW-1133">Transmembrane helix</keyword>
<dbReference type="STRING" id="158441.A0A226DEL8"/>
<name>A0A226DEL8_FOLCA</name>
<proteinExistence type="predicted"/>
<feature type="transmembrane region" description="Helical" evidence="1">
    <location>
        <begin position="63"/>
        <end position="83"/>
    </location>
</feature>
<organism evidence="2 3">
    <name type="scientific">Folsomia candida</name>
    <name type="common">Springtail</name>
    <dbReference type="NCBI Taxonomy" id="158441"/>
    <lineage>
        <taxon>Eukaryota</taxon>
        <taxon>Metazoa</taxon>
        <taxon>Ecdysozoa</taxon>
        <taxon>Arthropoda</taxon>
        <taxon>Hexapoda</taxon>
        <taxon>Collembola</taxon>
        <taxon>Entomobryomorpha</taxon>
        <taxon>Isotomoidea</taxon>
        <taxon>Isotomidae</taxon>
        <taxon>Proisotominae</taxon>
        <taxon>Folsomia</taxon>
    </lineage>
</organism>
<accession>A0A226DEL8</accession>
<dbReference type="Proteomes" id="UP000198287">
    <property type="component" value="Unassembled WGS sequence"/>
</dbReference>
<keyword evidence="3" id="KW-1185">Reference proteome</keyword>
<gene>
    <name evidence="2" type="ORF">Fcan01_21689</name>
</gene>
<dbReference type="OMA" id="VSWGRKN"/>
<keyword evidence="1" id="KW-0472">Membrane</keyword>
<dbReference type="AlphaFoldDB" id="A0A226DEL8"/>
<dbReference type="Pfam" id="PF06522">
    <property type="entry name" value="B12D"/>
    <property type="match status" value="1"/>
</dbReference>
<protein>
    <submittedName>
        <fullName evidence="2">Cytochrome c oxidase subunit NDUFA4</fullName>
    </submittedName>
</protein>
<dbReference type="OrthoDB" id="5511684at2759"/>
<evidence type="ECO:0000313" key="3">
    <source>
        <dbReference type="Proteomes" id="UP000198287"/>
    </source>
</evidence>
<dbReference type="EMBL" id="LNIX01000021">
    <property type="protein sequence ID" value="OXA43633.1"/>
    <property type="molecule type" value="Genomic_DNA"/>
</dbReference>
<keyword evidence="1" id="KW-0812">Transmembrane</keyword>
<dbReference type="PANTHER" id="PTHR14256">
    <property type="entry name" value="NADH-UBIQUINONE OXIDOREDUCTASE MLRQ SUBUNIT"/>
    <property type="match status" value="1"/>
</dbReference>
<dbReference type="PANTHER" id="PTHR14256:SF1">
    <property type="entry name" value="GEO09626P1"/>
    <property type="match status" value="1"/>
</dbReference>
<dbReference type="InterPro" id="IPR010530">
    <property type="entry name" value="B12D"/>
</dbReference>
<evidence type="ECO:0000256" key="1">
    <source>
        <dbReference type="SAM" id="Phobius"/>
    </source>
</evidence>